<gene>
    <name evidence="1" type="ORF">J2X11_000921</name>
</gene>
<dbReference type="Proteomes" id="UP001257739">
    <property type="component" value="Unassembled WGS sequence"/>
</dbReference>
<dbReference type="Pfam" id="PF04978">
    <property type="entry name" value="MST"/>
    <property type="match status" value="1"/>
</dbReference>
<dbReference type="RefSeq" id="WP_309967258.1">
    <property type="nucleotide sequence ID" value="NZ_JAVDWH010000001.1"/>
</dbReference>
<name>A0ABU1ULL6_9ACTN</name>
<sequence>MPWTAPAIDPVDGPLTGPDRPILETFLQWERATLLNICAGLTGEQLALQPVPPSNLSLLGLVRHMAKVERTWFRIRAGATGIEPLYDLSLGKDYDFEHLVPEDAPAAFEQIQEEWRLGDEAVADLSFDHSFKNHGEDMSLRMTYVHMIGEYARHNGHADILRQAIDGVTGR</sequence>
<reference evidence="1 2" key="1">
    <citation type="submission" date="2023-07" db="EMBL/GenBank/DDBJ databases">
        <title>Sorghum-associated microbial communities from plants grown in Nebraska, USA.</title>
        <authorList>
            <person name="Schachtman D."/>
        </authorList>
    </citation>
    <scope>NUCLEOTIDE SEQUENCE [LARGE SCALE GENOMIC DNA]</scope>
    <source>
        <strain evidence="1 2">BE248</strain>
    </source>
</reference>
<keyword evidence="2" id="KW-1185">Reference proteome</keyword>
<protein>
    <submittedName>
        <fullName evidence="1">Damage-inducible protein DinB</fullName>
    </submittedName>
</protein>
<dbReference type="SUPFAM" id="SSF109854">
    <property type="entry name" value="DinB/YfiT-like putative metalloenzymes"/>
    <property type="match status" value="1"/>
</dbReference>
<dbReference type="Gene3D" id="1.20.120.450">
    <property type="entry name" value="dinb family like domain"/>
    <property type="match status" value="1"/>
</dbReference>
<dbReference type="InterPro" id="IPR034660">
    <property type="entry name" value="DinB/YfiT-like"/>
</dbReference>
<evidence type="ECO:0000313" key="2">
    <source>
        <dbReference type="Proteomes" id="UP001257739"/>
    </source>
</evidence>
<evidence type="ECO:0000313" key="1">
    <source>
        <dbReference type="EMBL" id="MDR7086082.1"/>
    </source>
</evidence>
<accession>A0ABU1ULL6</accession>
<proteinExistence type="predicted"/>
<organism evidence="1 2">
    <name type="scientific">Aeromicrobium panaciterrae</name>
    <dbReference type="NCBI Taxonomy" id="363861"/>
    <lineage>
        <taxon>Bacteria</taxon>
        <taxon>Bacillati</taxon>
        <taxon>Actinomycetota</taxon>
        <taxon>Actinomycetes</taxon>
        <taxon>Propionibacteriales</taxon>
        <taxon>Nocardioidaceae</taxon>
        <taxon>Aeromicrobium</taxon>
    </lineage>
</organism>
<dbReference type="InterPro" id="IPR007061">
    <property type="entry name" value="MST-like"/>
</dbReference>
<comment type="caution">
    <text evidence="1">The sequence shown here is derived from an EMBL/GenBank/DDBJ whole genome shotgun (WGS) entry which is preliminary data.</text>
</comment>
<dbReference type="EMBL" id="JAVDWH010000001">
    <property type="protein sequence ID" value="MDR7086082.1"/>
    <property type="molecule type" value="Genomic_DNA"/>
</dbReference>